<keyword evidence="5 6" id="KW-0067">ATP-binding</keyword>
<dbReference type="InterPro" id="IPR008145">
    <property type="entry name" value="GK/Ca_channel_bsu"/>
</dbReference>
<dbReference type="GO" id="GO:0006015">
    <property type="term" value="P:5-phosphoribose 1-diphosphate biosynthetic process"/>
    <property type="evidence" value="ECO:0007669"/>
    <property type="project" value="UniProtKB-UniRule"/>
</dbReference>
<dbReference type="SUPFAM" id="SSF52540">
    <property type="entry name" value="P-loop containing nucleoside triphosphate hydrolases"/>
    <property type="match status" value="1"/>
</dbReference>
<reference evidence="8 9" key="1">
    <citation type="submission" date="2016-10" db="EMBL/GenBank/DDBJ databases">
        <authorList>
            <person name="de Groot N.N."/>
        </authorList>
    </citation>
    <scope>NUCLEOTIDE SEQUENCE [LARGE SCALE GENOMIC DNA]</scope>
    <source>
        <strain evidence="8 9">DSM 15283</strain>
    </source>
</reference>
<evidence type="ECO:0000259" key="7">
    <source>
        <dbReference type="SMART" id="SM00072"/>
    </source>
</evidence>
<evidence type="ECO:0000256" key="1">
    <source>
        <dbReference type="ARBA" id="ARBA00000373"/>
    </source>
</evidence>
<comment type="similarity">
    <text evidence="6">Belongs to the ribose 1,5-bisphosphokinase family.</text>
</comment>
<dbReference type="EC" id="2.7.4.23" evidence="6"/>
<evidence type="ECO:0000256" key="4">
    <source>
        <dbReference type="ARBA" id="ARBA00022741"/>
    </source>
</evidence>
<dbReference type="PANTHER" id="PTHR23117">
    <property type="entry name" value="GUANYLATE KINASE-RELATED"/>
    <property type="match status" value="1"/>
</dbReference>
<dbReference type="InterPro" id="IPR012699">
    <property type="entry name" value="PhnN"/>
</dbReference>
<dbReference type="SMART" id="SM00072">
    <property type="entry name" value="GuKc"/>
    <property type="match status" value="1"/>
</dbReference>
<keyword evidence="4 6" id="KW-0547">Nucleotide-binding</keyword>
<keyword evidence="8" id="KW-0418">Kinase</keyword>
<dbReference type="STRING" id="254406.SAMN04488042_11262"/>
<evidence type="ECO:0000256" key="3">
    <source>
        <dbReference type="ARBA" id="ARBA00022679"/>
    </source>
</evidence>
<name>A0A1I4SWL6_9RHOB</name>
<proteinExistence type="inferred from homology"/>
<dbReference type="AlphaFoldDB" id="A0A1I4SWL6"/>
<dbReference type="PANTHER" id="PTHR23117:SF8">
    <property type="entry name" value="RIBOSE 1,5-BISPHOSPHATE PHOSPHOKINASE PHNN"/>
    <property type="match status" value="1"/>
</dbReference>
<dbReference type="Proteomes" id="UP000199144">
    <property type="component" value="Unassembled WGS sequence"/>
</dbReference>
<organism evidence="8 9">
    <name type="scientific">Shimia aestuarii</name>
    <dbReference type="NCBI Taxonomy" id="254406"/>
    <lineage>
        <taxon>Bacteria</taxon>
        <taxon>Pseudomonadati</taxon>
        <taxon>Pseudomonadota</taxon>
        <taxon>Alphaproteobacteria</taxon>
        <taxon>Rhodobacterales</taxon>
        <taxon>Roseobacteraceae</taxon>
    </lineage>
</organism>
<dbReference type="GO" id="GO:0005829">
    <property type="term" value="C:cytosol"/>
    <property type="evidence" value="ECO:0007669"/>
    <property type="project" value="TreeGrafter"/>
</dbReference>
<evidence type="ECO:0000313" key="9">
    <source>
        <dbReference type="Proteomes" id="UP000199144"/>
    </source>
</evidence>
<keyword evidence="3 6" id="KW-0808">Transferase</keyword>
<comment type="catalytic activity">
    <reaction evidence="1 6">
        <text>alpha-D-ribose 1,5-bisphosphate + ATP = 5-phospho-alpha-D-ribose 1-diphosphate + ADP</text>
        <dbReference type="Rhea" id="RHEA:20109"/>
        <dbReference type="ChEBI" id="CHEBI:30616"/>
        <dbReference type="ChEBI" id="CHEBI:58017"/>
        <dbReference type="ChEBI" id="CHEBI:68688"/>
        <dbReference type="ChEBI" id="CHEBI:456216"/>
        <dbReference type="EC" id="2.7.4.23"/>
    </reaction>
</comment>
<evidence type="ECO:0000313" key="8">
    <source>
        <dbReference type="EMBL" id="SFM68713.1"/>
    </source>
</evidence>
<comment type="pathway">
    <text evidence="2 6">Metabolic intermediate biosynthesis; 5-phospho-alpha-D-ribose 1-diphosphate biosynthesis; 5-phospho-alpha-D-ribose 1-diphosphate from D-ribose 5-phosphate (route II): step 3/3.</text>
</comment>
<dbReference type="HAMAP" id="MF_00836">
    <property type="entry name" value="PhnN"/>
    <property type="match status" value="1"/>
</dbReference>
<dbReference type="Gene3D" id="3.40.50.300">
    <property type="entry name" value="P-loop containing nucleotide triphosphate hydrolases"/>
    <property type="match status" value="1"/>
</dbReference>
<evidence type="ECO:0000256" key="6">
    <source>
        <dbReference type="HAMAP-Rule" id="MF_00836"/>
    </source>
</evidence>
<dbReference type="InterPro" id="IPR027417">
    <property type="entry name" value="P-loop_NTPase"/>
</dbReference>
<feature type="binding site" evidence="6">
    <location>
        <begin position="26"/>
        <end position="33"/>
    </location>
    <ligand>
        <name>ATP</name>
        <dbReference type="ChEBI" id="CHEBI:30616"/>
    </ligand>
</feature>
<dbReference type="UniPathway" id="UPA00087">
    <property type="reaction ID" value="UER00175"/>
</dbReference>
<evidence type="ECO:0000256" key="5">
    <source>
        <dbReference type="ARBA" id="ARBA00022840"/>
    </source>
</evidence>
<dbReference type="GO" id="GO:0033863">
    <property type="term" value="F:ribose 1,5-bisphosphate phosphokinase activity"/>
    <property type="evidence" value="ECO:0007669"/>
    <property type="project" value="UniProtKB-UniRule"/>
</dbReference>
<keyword evidence="9" id="KW-1185">Reference proteome</keyword>
<comment type="function">
    <text evidence="6">Catalyzes the phosphorylation of ribose 1,5-bisphosphate to 5-phospho-D-ribosyl alpha-1-diphosphate (PRPP).</text>
</comment>
<evidence type="ECO:0000256" key="2">
    <source>
        <dbReference type="ARBA" id="ARBA00005069"/>
    </source>
</evidence>
<dbReference type="GO" id="GO:0005524">
    <property type="term" value="F:ATP binding"/>
    <property type="evidence" value="ECO:0007669"/>
    <property type="project" value="UniProtKB-KW"/>
</dbReference>
<dbReference type="NCBIfam" id="TIGR02322">
    <property type="entry name" value="phosphon_PhnN"/>
    <property type="match status" value="1"/>
</dbReference>
<dbReference type="GO" id="GO:0019634">
    <property type="term" value="P:organic phosphonate metabolic process"/>
    <property type="evidence" value="ECO:0007669"/>
    <property type="project" value="UniProtKB-UniRule"/>
</dbReference>
<protein>
    <recommendedName>
        <fullName evidence="6">Ribose 1,5-bisphosphate phosphokinase PhnN</fullName>
        <ecNumber evidence="6">2.7.4.23</ecNumber>
    </recommendedName>
    <alternativeName>
        <fullName evidence="6">Ribose 1,5-bisphosphokinase</fullName>
    </alternativeName>
</protein>
<dbReference type="EMBL" id="FOTQ01000012">
    <property type="protein sequence ID" value="SFM68713.1"/>
    <property type="molecule type" value="Genomic_DNA"/>
</dbReference>
<feature type="domain" description="Guanylate kinase/L-type calcium channel beta subunit" evidence="7">
    <location>
        <begin position="17"/>
        <end position="192"/>
    </location>
</feature>
<sequence length="193" mass="20543">MRPGGGRIGLYAKGRVMGAHVIGVVGPSGVGKDTVMHALATAHPDIRLARRVITRPEEAGGEDFDALSEAGFDLRVAEGGFALWWEAHGLRYGIPQEEVAGEDTILVNLSRTVLGAARARFEHFAVLSLVAAPETLAARLAARGRESREEVAARLARAEFVRPKGADVIEISNDGALEDTVAQALDALYPVRV</sequence>
<gene>
    <name evidence="6" type="primary">phnN</name>
    <name evidence="8" type="ORF">SAMN04488042_11262</name>
</gene>
<accession>A0A1I4SWL6</accession>